<organism evidence="1 2">
    <name type="scientific">Actinomortierella ambigua</name>
    <dbReference type="NCBI Taxonomy" id="1343610"/>
    <lineage>
        <taxon>Eukaryota</taxon>
        <taxon>Fungi</taxon>
        <taxon>Fungi incertae sedis</taxon>
        <taxon>Mucoromycota</taxon>
        <taxon>Mortierellomycotina</taxon>
        <taxon>Mortierellomycetes</taxon>
        <taxon>Mortierellales</taxon>
        <taxon>Mortierellaceae</taxon>
        <taxon>Actinomortierella</taxon>
    </lineage>
</organism>
<evidence type="ECO:0000313" key="2">
    <source>
        <dbReference type="Proteomes" id="UP000807716"/>
    </source>
</evidence>
<dbReference type="AlphaFoldDB" id="A0A9P6PSB4"/>
<protein>
    <submittedName>
        <fullName evidence="1">Uncharacterized protein</fullName>
    </submittedName>
</protein>
<accession>A0A9P6PSB4</accession>
<sequence>MGSFFSSVLWAYSNRPREKAQLAIENIVKQLGNRENVVIYFDGEAPRYSPVPPAINLNESDLNQVTAAWNYLVAHNPLFAQYQGIQPALPPAQEVVHLGHLEQAHPPEALLSQIEALAMNAILKAMRVV</sequence>
<gene>
    <name evidence="1" type="ORF">DFQ27_008428</name>
</gene>
<reference evidence="1" key="1">
    <citation type="journal article" date="2020" name="Fungal Divers.">
        <title>Resolving the Mortierellaceae phylogeny through synthesis of multi-gene phylogenetics and phylogenomics.</title>
        <authorList>
            <person name="Vandepol N."/>
            <person name="Liber J."/>
            <person name="Desiro A."/>
            <person name="Na H."/>
            <person name="Kennedy M."/>
            <person name="Barry K."/>
            <person name="Grigoriev I.V."/>
            <person name="Miller A.N."/>
            <person name="O'Donnell K."/>
            <person name="Stajich J.E."/>
            <person name="Bonito G."/>
        </authorList>
    </citation>
    <scope>NUCLEOTIDE SEQUENCE</scope>
    <source>
        <strain evidence="1">BC1065</strain>
    </source>
</reference>
<keyword evidence="2" id="KW-1185">Reference proteome</keyword>
<dbReference type="EMBL" id="JAAAJB010000707">
    <property type="protein sequence ID" value="KAG0251911.1"/>
    <property type="molecule type" value="Genomic_DNA"/>
</dbReference>
<name>A0A9P6PSB4_9FUNG</name>
<comment type="caution">
    <text evidence="1">The sequence shown here is derived from an EMBL/GenBank/DDBJ whole genome shotgun (WGS) entry which is preliminary data.</text>
</comment>
<dbReference type="Proteomes" id="UP000807716">
    <property type="component" value="Unassembled WGS sequence"/>
</dbReference>
<proteinExistence type="predicted"/>
<evidence type="ECO:0000313" key="1">
    <source>
        <dbReference type="EMBL" id="KAG0251911.1"/>
    </source>
</evidence>